<name>A0A1G2UIP6_9BACT</name>
<dbReference type="AlphaFoldDB" id="A0A1G2UIP6"/>
<proteinExistence type="predicted"/>
<dbReference type="Proteomes" id="UP000177096">
    <property type="component" value="Unassembled WGS sequence"/>
</dbReference>
<accession>A0A1G2UIP6</accession>
<evidence type="ECO:0000313" key="3">
    <source>
        <dbReference type="Proteomes" id="UP000177096"/>
    </source>
</evidence>
<feature type="transmembrane region" description="Helical" evidence="1">
    <location>
        <begin position="35"/>
        <end position="58"/>
    </location>
</feature>
<organism evidence="2 3">
    <name type="scientific">Candidatus Zambryskibacteria bacterium RIFCSPLOWO2_02_FULL_39_14</name>
    <dbReference type="NCBI Taxonomy" id="1802769"/>
    <lineage>
        <taxon>Bacteria</taxon>
        <taxon>Candidatus Zambryskiibacteriota</taxon>
    </lineage>
</organism>
<sequence>MENLNLKMKNYNSKFKSPACTETSAGKQNERVLRFLHSALSFCILIFTFYISPLFVFASDVYIDTGHSDFFVGDTIMFSVRIDSENKNINAVEGTVLLDYPTDTNIPRVPLDQQRGTLGILVDINTSGSKFSLWPGKPLPSVDNTSISFAGGSPGGLNSKDAIIFNIVLKLQEVGQITLTPNNFSVYLNDGKGTKDEVSVKNLVIDVLSKKSDSQSVDDWNNLTSNDKTPPEPFEIYLGQEGSVFDGKKFLSFSTTDKQSGIAYYEVIEGDLPPVRSIDTYILQEQNKSVKVTIIAYDSALNARESIYMYSPTPDNVSYPIIIIIVFVLLILVFVIYKRRRGFPPNE</sequence>
<evidence type="ECO:0008006" key="4">
    <source>
        <dbReference type="Google" id="ProtNLM"/>
    </source>
</evidence>
<evidence type="ECO:0000313" key="2">
    <source>
        <dbReference type="EMBL" id="OHB09316.1"/>
    </source>
</evidence>
<keyword evidence="1" id="KW-0812">Transmembrane</keyword>
<gene>
    <name evidence="2" type="ORF">A3I86_01165</name>
</gene>
<protein>
    <recommendedName>
        <fullName evidence="4">Cohesin domain-containing protein</fullName>
    </recommendedName>
</protein>
<keyword evidence="1" id="KW-1133">Transmembrane helix</keyword>
<feature type="transmembrane region" description="Helical" evidence="1">
    <location>
        <begin position="317"/>
        <end position="337"/>
    </location>
</feature>
<keyword evidence="1" id="KW-0472">Membrane</keyword>
<dbReference type="EMBL" id="MHWM01000004">
    <property type="protein sequence ID" value="OHB09316.1"/>
    <property type="molecule type" value="Genomic_DNA"/>
</dbReference>
<comment type="caution">
    <text evidence="2">The sequence shown here is derived from an EMBL/GenBank/DDBJ whole genome shotgun (WGS) entry which is preliminary data.</text>
</comment>
<reference evidence="2 3" key="1">
    <citation type="journal article" date="2016" name="Nat. Commun.">
        <title>Thousands of microbial genomes shed light on interconnected biogeochemical processes in an aquifer system.</title>
        <authorList>
            <person name="Anantharaman K."/>
            <person name="Brown C.T."/>
            <person name="Hug L.A."/>
            <person name="Sharon I."/>
            <person name="Castelle C.J."/>
            <person name="Probst A.J."/>
            <person name="Thomas B.C."/>
            <person name="Singh A."/>
            <person name="Wilkins M.J."/>
            <person name="Karaoz U."/>
            <person name="Brodie E.L."/>
            <person name="Williams K.H."/>
            <person name="Hubbard S.S."/>
            <person name="Banfield J.F."/>
        </authorList>
    </citation>
    <scope>NUCLEOTIDE SEQUENCE [LARGE SCALE GENOMIC DNA]</scope>
</reference>
<evidence type="ECO:0000256" key="1">
    <source>
        <dbReference type="SAM" id="Phobius"/>
    </source>
</evidence>